<dbReference type="GO" id="GO:0010506">
    <property type="term" value="P:regulation of autophagy"/>
    <property type="evidence" value="ECO:0007669"/>
    <property type="project" value="InterPro"/>
</dbReference>
<evidence type="ECO:0000256" key="1">
    <source>
        <dbReference type="ARBA" id="ARBA00022741"/>
    </source>
</evidence>
<dbReference type="InterPro" id="IPR045269">
    <property type="entry name" value="Atg1-like"/>
</dbReference>
<evidence type="ECO:0000313" key="8">
    <source>
        <dbReference type="Proteomes" id="UP001178507"/>
    </source>
</evidence>
<comment type="similarity">
    <text evidence="4">Belongs to the protein kinase superfamily.</text>
</comment>
<accession>A0AA36J2D7</accession>
<feature type="domain" description="Protein kinase" evidence="6">
    <location>
        <begin position="99"/>
        <end position="371"/>
    </location>
</feature>
<keyword evidence="8" id="KW-1185">Reference proteome</keyword>
<evidence type="ECO:0000259" key="6">
    <source>
        <dbReference type="PROSITE" id="PS50011"/>
    </source>
</evidence>
<keyword evidence="1 3" id="KW-0547">Nucleotide-binding</keyword>
<evidence type="ECO:0000313" key="7">
    <source>
        <dbReference type="EMBL" id="CAJ1398358.1"/>
    </source>
</evidence>
<dbReference type="GO" id="GO:0005524">
    <property type="term" value="F:ATP binding"/>
    <property type="evidence" value="ECO:0007669"/>
    <property type="project" value="UniProtKB-UniRule"/>
</dbReference>
<feature type="region of interest" description="Disordered" evidence="5">
    <location>
        <begin position="1"/>
        <end position="38"/>
    </location>
</feature>
<dbReference type="InterPro" id="IPR000719">
    <property type="entry name" value="Prot_kinase_dom"/>
</dbReference>
<dbReference type="PROSITE" id="PS50011">
    <property type="entry name" value="PROTEIN_KINASE_DOM"/>
    <property type="match status" value="1"/>
</dbReference>
<dbReference type="AlphaFoldDB" id="A0AA36J2D7"/>
<dbReference type="PROSITE" id="PS00107">
    <property type="entry name" value="PROTEIN_KINASE_ATP"/>
    <property type="match status" value="1"/>
</dbReference>
<dbReference type="SMART" id="SM00220">
    <property type="entry name" value="S_TKc"/>
    <property type="match status" value="1"/>
</dbReference>
<dbReference type="InterPro" id="IPR011009">
    <property type="entry name" value="Kinase-like_dom_sf"/>
</dbReference>
<evidence type="ECO:0000256" key="3">
    <source>
        <dbReference type="PROSITE-ProRule" id="PRU10141"/>
    </source>
</evidence>
<feature type="compositionally biased region" description="Basic and acidic residues" evidence="5">
    <location>
        <begin position="11"/>
        <end position="38"/>
    </location>
</feature>
<dbReference type="CDD" id="cd14014">
    <property type="entry name" value="STKc_PknB_like"/>
    <property type="match status" value="1"/>
</dbReference>
<name>A0AA36J2D7_9DINO</name>
<dbReference type="Pfam" id="PF00069">
    <property type="entry name" value="Pkinase"/>
    <property type="match status" value="1"/>
</dbReference>
<dbReference type="InterPro" id="IPR017441">
    <property type="entry name" value="Protein_kinase_ATP_BS"/>
</dbReference>
<proteinExistence type="inferred from homology"/>
<dbReference type="SUPFAM" id="SSF56112">
    <property type="entry name" value="Protein kinase-like (PK-like)"/>
    <property type="match status" value="1"/>
</dbReference>
<dbReference type="GO" id="GO:0005737">
    <property type="term" value="C:cytoplasm"/>
    <property type="evidence" value="ECO:0007669"/>
    <property type="project" value="TreeGrafter"/>
</dbReference>
<evidence type="ECO:0000256" key="4">
    <source>
        <dbReference type="RuleBase" id="RU000304"/>
    </source>
</evidence>
<dbReference type="Proteomes" id="UP001178507">
    <property type="component" value="Unassembled WGS sequence"/>
</dbReference>
<dbReference type="GO" id="GO:0004674">
    <property type="term" value="F:protein serine/threonine kinase activity"/>
    <property type="evidence" value="ECO:0007669"/>
    <property type="project" value="UniProtKB-KW"/>
</dbReference>
<evidence type="ECO:0000256" key="5">
    <source>
        <dbReference type="SAM" id="MobiDB-lite"/>
    </source>
</evidence>
<keyword evidence="4" id="KW-0418">Kinase</keyword>
<dbReference type="PROSITE" id="PS00108">
    <property type="entry name" value="PROTEIN_KINASE_ST"/>
    <property type="match status" value="1"/>
</dbReference>
<reference evidence="7" key="1">
    <citation type="submission" date="2023-08" db="EMBL/GenBank/DDBJ databases">
        <authorList>
            <person name="Chen Y."/>
            <person name="Shah S."/>
            <person name="Dougan E. K."/>
            <person name="Thang M."/>
            <person name="Chan C."/>
        </authorList>
    </citation>
    <scope>NUCLEOTIDE SEQUENCE</scope>
</reference>
<gene>
    <name evidence="7" type="ORF">EVOR1521_LOCUS22173</name>
</gene>
<dbReference type="EMBL" id="CAUJNA010003297">
    <property type="protein sequence ID" value="CAJ1398358.1"/>
    <property type="molecule type" value="Genomic_DNA"/>
</dbReference>
<comment type="caution">
    <text evidence="7">The sequence shown here is derived from an EMBL/GenBank/DDBJ whole genome shotgun (WGS) entry which is preliminary data.</text>
</comment>
<dbReference type="PANTHER" id="PTHR24348">
    <property type="entry name" value="SERINE/THREONINE-PROTEIN KINASE UNC-51-RELATED"/>
    <property type="match status" value="1"/>
</dbReference>
<sequence>MCPRSRTLELSMDRSRARSRSCGDARQATEPDRTEHDRTEVPMVTAPCMTATDKATGVAEASKVEIDKSDVNANSLNVDQFLQPQWWIPEVDGVCVGDHRFLQVLGEGTHGRVYKVADQLCGGFNAVKVIRKNRLKSMDEVYGIAGECNTLAWLKHPNIIQLRGAVHANQNFYVFMEFAGNISLHNVLQTRDEQIGLDLKIARQLFNQIADAVAYCHWHGLAHCDLKPQNIVINEDGTPKIVDFGLALKLGWPVGNPRGTWPFTAPEAAWPCGRPWDLAKADVFSLAAVLIEMLCGTDKLFRMFGWMSQTPLNLCRVQEMVAYLATPGFLTTSLSSELGNGALNIAPMITGMMNVIPLKRWSAKVAASFNW</sequence>
<keyword evidence="4" id="KW-0723">Serine/threonine-protein kinase</keyword>
<organism evidence="7 8">
    <name type="scientific">Effrenium voratum</name>
    <dbReference type="NCBI Taxonomy" id="2562239"/>
    <lineage>
        <taxon>Eukaryota</taxon>
        <taxon>Sar</taxon>
        <taxon>Alveolata</taxon>
        <taxon>Dinophyceae</taxon>
        <taxon>Suessiales</taxon>
        <taxon>Symbiodiniaceae</taxon>
        <taxon>Effrenium</taxon>
    </lineage>
</organism>
<dbReference type="Gene3D" id="1.10.510.10">
    <property type="entry name" value="Transferase(Phosphotransferase) domain 1"/>
    <property type="match status" value="1"/>
</dbReference>
<keyword evidence="2 3" id="KW-0067">ATP-binding</keyword>
<feature type="binding site" evidence="3">
    <location>
        <position position="132"/>
    </location>
    <ligand>
        <name>ATP</name>
        <dbReference type="ChEBI" id="CHEBI:30616"/>
    </ligand>
</feature>
<evidence type="ECO:0000256" key="2">
    <source>
        <dbReference type="ARBA" id="ARBA00022840"/>
    </source>
</evidence>
<keyword evidence="4" id="KW-0808">Transferase</keyword>
<dbReference type="InterPro" id="IPR008271">
    <property type="entry name" value="Ser/Thr_kinase_AS"/>
</dbReference>
<protein>
    <recommendedName>
        <fullName evidence="6">Protein kinase domain-containing protein</fullName>
    </recommendedName>
</protein>